<dbReference type="Proteomes" id="UP000198923">
    <property type="component" value="Unassembled WGS sequence"/>
</dbReference>
<evidence type="ECO:0000256" key="1">
    <source>
        <dbReference type="SAM" id="MobiDB-lite"/>
    </source>
</evidence>
<organism evidence="2 3">
    <name type="scientific">Sinosporangium album</name>
    <dbReference type="NCBI Taxonomy" id="504805"/>
    <lineage>
        <taxon>Bacteria</taxon>
        <taxon>Bacillati</taxon>
        <taxon>Actinomycetota</taxon>
        <taxon>Actinomycetes</taxon>
        <taxon>Streptosporangiales</taxon>
        <taxon>Streptosporangiaceae</taxon>
        <taxon>Sinosporangium</taxon>
    </lineage>
</organism>
<dbReference type="AlphaFoldDB" id="A0A1G8EBZ9"/>
<feature type="region of interest" description="Disordered" evidence="1">
    <location>
        <begin position="151"/>
        <end position="183"/>
    </location>
</feature>
<evidence type="ECO:0000313" key="3">
    <source>
        <dbReference type="Proteomes" id="UP000198923"/>
    </source>
</evidence>
<gene>
    <name evidence="2" type="ORF">SAMN05421505_12032</name>
</gene>
<protein>
    <submittedName>
        <fullName evidence="2">Uncharacterized protein</fullName>
    </submittedName>
</protein>
<dbReference type="STRING" id="504805.SAMN05421505_12032"/>
<dbReference type="RefSeq" id="WP_093172153.1">
    <property type="nucleotide sequence ID" value="NZ_FNCN01000020.1"/>
</dbReference>
<proteinExistence type="predicted"/>
<evidence type="ECO:0000313" key="2">
    <source>
        <dbReference type="EMBL" id="SDH67413.1"/>
    </source>
</evidence>
<accession>A0A1G8EBZ9</accession>
<sequence length="210" mass="21571">MQQTQTETNPAAAGDPVQMSLEEVRDKIREAVGAWAADTGGPGWVSNDATFADLAVVSVHTDAHATSYQVPYTVTDAGAVTIGDPAPATLTVSRPSGGDPLVAVLNEAAAAVKHLGSDVETKAGRVLSSANAKDLTAAVANLITVMRRAGIDIPDPGKPAESQPERLPEEPTTHPDSTAPSALPVEMKTLSAAEIAEGAEIMAYALTLQP</sequence>
<keyword evidence="3" id="KW-1185">Reference proteome</keyword>
<feature type="compositionally biased region" description="Basic and acidic residues" evidence="1">
    <location>
        <begin position="163"/>
        <end position="173"/>
    </location>
</feature>
<reference evidence="2 3" key="1">
    <citation type="submission" date="2016-10" db="EMBL/GenBank/DDBJ databases">
        <authorList>
            <person name="de Groot N.N."/>
        </authorList>
    </citation>
    <scope>NUCLEOTIDE SEQUENCE [LARGE SCALE GENOMIC DNA]</scope>
    <source>
        <strain evidence="2 3">CPCC 201354</strain>
    </source>
</reference>
<dbReference type="EMBL" id="FNCN01000020">
    <property type="protein sequence ID" value="SDH67413.1"/>
    <property type="molecule type" value="Genomic_DNA"/>
</dbReference>
<name>A0A1G8EBZ9_9ACTN</name>